<dbReference type="CDD" id="cd16469">
    <property type="entry name" value="RING-H2_RNF24-like"/>
    <property type="match status" value="1"/>
</dbReference>
<keyword evidence="3" id="KW-0479">Metal-binding</keyword>
<proteinExistence type="predicted"/>
<feature type="compositionally biased region" description="Gly residues" evidence="9">
    <location>
        <begin position="475"/>
        <end position="484"/>
    </location>
</feature>
<dbReference type="SMART" id="SM00184">
    <property type="entry name" value="RING"/>
    <property type="match status" value="1"/>
</dbReference>
<feature type="compositionally biased region" description="Basic residues" evidence="9">
    <location>
        <begin position="90"/>
        <end position="102"/>
    </location>
</feature>
<feature type="compositionally biased region" description="Pro residues" evidence="9">
    <location>
        <begin position="306"/>
        <end position="319"/>
    </location>
</feature>
<organism evidence="11 12">
    <name type="scientific">Meripilus lineatus</name>
    <dbReference type="NCBI Taxonomy" id="2056292"/>
    <lineage>
        <taxon>Eukaryota</taxon>
        <taxon>Fungi</taxon>
        <taxon>Dikarya</taxon>
        <taxon>Basidiomycota</taxon>
        <taxon>Agaricomycotina</taxon>
        <taxon>Agaricomycetes</taxon>
        <taxon>Polyporales</taxon>
        <taxon>Meripilaceae</taxon>
        <taxon>Meripilus</taxon>
    </lineage>
</organism>
<evidence type="ECO:0000259" key="10">
    <source>
        <dbReference type="PROSITE" id="PS50089"/>
    </source>
</evidence>
<feature type="compositionally biased region" description="Polar residues" evidence="9">
    <location>
        <begin position="345"/>
        <end position="357"/>
    </location>
</feature>
<feature type="compositionally biased region" description="Polar residues" evidence="9">
    <location>
        <begin position="141"/>
        <end position="154"/>
    </location>
</feature>
<protein>
    <recommendedName>
        <fullName evidence="10">RING-type domain-containing protein</fullName>
    </recommendedName>
</protein>
<feature type="compositionally biased region" description="Polar residues" evidence="9">
    <location>
        <begin position="243"/>
        <end position="266"/>
    </location>
</feature>
<evidence type="ECO:0000256" key="8">
    <source>
        <dbReference type="PROSITE-ProRule" id="PRU00175"/>
    </source>
</evidence>
<evidence type="ECO:0000256" key="4">
    <source>
        <dbReference type="ARBA" id="ARBA00022771"/>
    </source>
</evidence>
<evidence type="ECO:0000313" key="12">
    <source>
        <dbReference type="Proteomes" id="UP001212997"/>
    </source>
</evidence>
<accession>A0AAD5V6S0</accession>
<feature type="compositionally biased region" description="Polar residues" evidence="9">
    <location>
        <begin position="664"/>
        <end position="674"/>
    </location>
</feature>
<evidence type="ECO:0000256" key="6">
    <source>
        <dbReference type="ARBA" id="ARBA00022989"/>
    </source>
</evidence>
<dbReference type="EMBL" id="JANAWD010000220">
    <property type="protein sequence ID" value="KAJ3483647.1"/>
    <property type="molecule type" value="Genomic_DNA"/>
</dbReference>
<feature type="compositionally biased region" description="Polar residues" evidence="9">
    <location>
        <begin position="496"/>
        <end position="506"/>
    </location>
</feature>
<feature type="region of interest" description="Disordered" evidence="9">
    <location>
        <begin position="869"/>
        <end position="915"/>
    </location>
</feature>
<feature type="compositionally biased region" description="Basic and acidic residues" evidence="9">
    <location>
        <begin position="77"/>
        <end position="89"/>
    </location>
</feature>
<feature type="region of interest" description="Disordered" evidence="9">
    <location>
        <begin position="750"/>
        <end position="810"/>
    </location>
</feature>
<evidence type="ECO:0000256" key="3">
    <source>
        <dbReference type="ARBA" id="ARBA00022723"/>
    </source>
</evidence>
<keyword evidence="12" id="KW-1185">Reference proteome</keyword>
<dbReference type="FunFam" id="3.30.40.10:FF:000728">
    <property type="entry name" value="Unplaced genomic scaffold supercont1.4, whole genome shotgun sequence"/>
    <property type="match status" value="1"/>
</dbReference>
<feature type="compositionally biased region" description="Low complexity" evidence="9">
    <location>
        <begin position="376"/>
        <end position="403"/>
    </location>
</feature>
<dbReference type="InterPro" id="IPR001841">
    <property type="entry name" value="Znf_RING"/>
</dbReference>
<gene>
    <name evidence="11" type="ORF">NLI96_g6176</name>
</gene>
<evidence type="ECO:0000256" key="5">
    <source>
        <dbReference type="ARBA" id="ARBA00022833"/>
    </source>
</evidence>
<dbReference type="GO" id="GO:0008270">
    <property type="term" value="F:zinc ion binding"/>
    <property type="evidence" value="ECO:0007669"/>
    <property type="project" value="UniProtKB-KW"/>
</dbReference>
<feature type="region of interest" description="Disordered" evidence="9">
    <location>
        <begin position="581"/>
        <end position="610"/>
    </location>
</feature>
<comment type="caution">
    <text evidence="11">The sequence shown here is derived from an EMBL/GenBank/DDBJ whole genome shotgun (WGS) entry which is preliminary data.</text>
</comment>
<dbReference type="Pfam" id="PF13639">
    <property type="entry name" value="zf-RING_2"/>
    <property type="match status" value="1"/>
</dbReference>
<dbReference type="Gene3D" id="3.30.40.10">
    <property type="entry name" value="Zinc/RING finger domain, C3HC4 (zinc finger)"/>
    <property type="match status" value="1"/>
</dbReference>
<dbReference type="Proteomes" id="UP001212997">
    <property type="component" value="Unassembled WGS sequence"/>
</dbReference>
<feature type="region of interest" description="Disordered" evidence="9">
    <location>
        <begin position="662"/>
        <end position="681"/>
    </location>
</feature>
<dbReference type="PANTHER" id="PTHR47168">
    <property type="entry name" value="RING ZINC FINGER DOMAIN SUPERFAMILY PROTEIN-RELATED"/>
    <property type="match status" value="1"/>
</dbReference>
<keyword evidence="5" id="KW-0862">Zinc</keyword>
<evidence type="ECO:0000313" key="11">
    <source>
        <dbReference type="EMBL" id="KAJ3483647.1"/>
    </source>
</evidence>
<feature type="region of interest" description="Disordered" evidence="9">
    <location>
        <begin position="529"/>
        <end position="562"/>
    </location>
</feature>
<feature type="compositionally biased region" description="Basic and acidic residues" evidence="9">
    <location>
        <begin position="404"/>
        <end position="421"/>
    </location>
</feature>
<feature type="compositionally biased region" description="Polar residues" evidence="9">
    <location>
        <begin position="366"/>
        <end position="375"/>
    </location>
</feature>
<name>A0AAD5V6S0_9APHY</name>
<reference evidence="11" key="1">
    <citation type="submission" date="2022-07" db="EMBL/GenBank/DDBJ databases">
        <title>Genome Sequence of Physisporinus lineatus.</title>
        <authorList>
            <person name="Buettner E."/>
        </authorList>
    </citation>
    <scope>NUCLEOTIDE SEQUENCE</scope>
    <source>
        <strain evidence="11">VT162</strain>
    </source>
</reference>
<dbReference type="PANTHER" id="PTHR47168:SF1">
    <property type="entry name" value="OS02G0798600 PROTEIN"/>
    <property type="match status" value="1"/>
</dbReference>
<dbReference type="InterPro" id="IPR013083">
    <property type="entry name" value="Znf_RING/FYVE/PHD"/>
</dbReference>
<keyword evidence="2" id="KW-0812">Transmembrane</keyword>
<dbReference type="GO" id="GO:0016020">
    <property type="term" value="C:membrane"/>
    <property type="evidence" value="ECO:0007669"/>
    <property type="project" value="UniProtKB-SubCell"/>
</dbReference>
<evidence type="ECO:0000256" key="7">
    <source>
        <dbReference type="ARBA" id="ARBA00023136"/>
    </source>
</evidence>
<keyword evidence="4 8" id="KW-0863">Zinc-finger</keyword>
<evidence type="ECO:0000256" key="9">
    <source>
        <dbReference type="SAM" id="MobiDB-lite"/>
    </source>
</evidence>
<comment type="subcellular location">
    <subcellularLocation>
        <location evidence="1">Membrane</location>
        <topology evidence="1">Single-pass membrane protein</topology>
    </subcellularLocation>
</comment>
<feature type="compositionally biased region" description="Pro residues" evidence="9">
    <location>
        <begin position="155"/>
        <end position="165"/>
    </location>
</feature>
<dbReference type="SUPFAM" id="SSF57850">
    <property type="entry name" value="RING/U-box"/>
    <property type="match status" value="1"/>
</dbReference>
<feature type="compositionally biased region" description="Basic and acidic residues" evidence="9">
    <location>
        <begin position="720"/>
        <end position="737"/>
    </location>
</feature>
<feature type="region of interest" description="Disordered" evidence="9">
    <location>
        <begin position="448"/>
        <end position="513"/>
    </location>
</feature>
<feature type="compositionally biased region" description="Low complexity" evidence="9">
    <location>
        <begin position="59"/>
        <end position="76"/>
    </location>
</feature>
<feature type="compositionally biased region" description="Low complexity" evidence="9">
    <location>
        <begin position="758"/>
        <end position="810"/>
    </location>
</feature>
<keyword evidence="7" id="KW-0472">Membrane</keyword>
<evidence type="ECO:0000256" key="1">
    <source>
        <dbReference type="ARBA" id="ARBA00004167"/>
    </source>
</evidence>
<dbReference type="PROSITE" id="PS50089">
    <property type="entry name" value="ZF_RING_2"/>
    <property type="match status" value="1"/>
</dbReference>
<sequence>MGQSSSRVPNRRPVSSSSATQIRTTPQDDDNSPTPSELPPAPHTIGAAATTKKPRPSLRRSVLGLVSRSSSSSLAPPKDRQTRHSEKTHSLRKRWRSSKRPAKTASTSHLQRPDAHPDSPQSDPVIDLANREDTSFPEAGPSSSTTPLRASRPSTPFPISRPPTPRIDVPPDDDTLSEEERRLSQNIGTWLSGAGPSPPPSIQPDPTSSSSQLQSGPIEREPSEYLSAHSHINSDDTPPHTPVDTSASNPSGSPPLTSIEQPSHSTAPPRHFPPPGTLVVVQGVVNTTDAPPPPPSTSRPHISSAPRPPTDPGMLAPPPTRHRRSASAPRPMNHPANSSDERNAQRSGLSSLLSRPNSMIARRTSTESASLDTQASSSHDFTSSDSSPPSGSSSPTTPEASSSHVDEHRDSATNDSADAHRALSPGSIDVLGTLLSVAAAATAASLFSPTFAPTPGVPPANPASSRPLSPTPTAGLGGLGGLDGLAGLNLDPNAERSAQSVATPAQNDRDARDRIRNVWETFRERLGLSSRSNSAGQSIMPGTIEGQGAEGDGAPGSTPRMRPGELMLAEMARALNAGLGLAGRSDRPTSETPTPEAPTTDDENRPPAPEAGFERFLLNLQADLRTVLSEDVSTSSGDTPASGPSVAVEPTQPVTAVVEDLASPSRSDIPHQSTGLDDEDVDDIVGFGDDGFGYTGSGTRAQHPRTPTPIPNPTIPHIVEPTDRDNQNSRIAPDRRRPAVNLWRIYRFQPIPAPPSQNQPQTSQSTSTPSPIPSETPLHAASARPSGSSPTSSTITPTPTAPTSGTSNSAPLLATGDANVVVPVIVVGLQSVDTALGRAQANGEEPALAHDDLQEAAADAGIQEDIFAAQDPSNASNARPPTPRGRTWQSRAANALRTLRPGRRAGSRGRNSNEGPGSRTFLIYVIGGYYPPNHHMVTGADSLDTYEALWELAELLGQVKPPVATREDIDNSGLQIIKASEMKRYEEEGRIASNCTDRCLVCLDDYDGEDDIRVMTCKHAFHKDCVDKWLQVGRNNCPACRTQASIHGLPRASNDLVN</sequence>
<dbReference type="InterPro" id="IPR051653">
    <property type="entry name" value="E3_ligase_sorting_rcpt"/>
</dbReference>
<feature type="region of interest" description="Disordered" evidence="9">
    <location>
        <begin position="693"/>
        <end position="737"/>
    </location>
</feature>
<keyword evidence="6" id="KW-1133">Transmembrane helix</keyword>
<evidence type="ECO:0000256" key="2">
    <source>
        <dbReference type="ARBA" id="ARBA00022692"/>
    </source>
</evidence>
<feature type="domain" description="RING-type" evidence="10">
    <location>
        <begin position="999"/>
        <end position="1041"/>
    </location>
</feature>
<feature type="region of interest" description="Disordered" evidence="9">
    <location>
        <begin position="629"/>
        <end position="652"/>
    </location>
</feature>
<feature type="compositionally biased region" description="Low complexity" evidence="9">
    <location>
        <begin position="1"/>
        <end position="18"/>
    </location>
</feature>
<feature type="region of interest" description="Disordered" evidence="9">
    <location>
        <begin position="1"/>
        <end position="423"/>
    </location>
</feature>
<dbReference type="AlphaFoldDB" id="A0AAD5V6S0"/>